<dbReference type="Gene3D" id="3.90.180.10">
    <property type="entry name" value="Medium-chain alcohol dehydrogenases, catalytic domain"/>
    <property type="match status" value="1"/>
</dbReference>
<accession>A0A6V7QK82</accession>
<gene>
    <name evidence="5" type="ORF">CB5_LOCUS26760</name>
</gene>
<name>A0A6V7QK82_ANACO</name>
<evidence type="ECO:0000256" key="3">
    <source>
        <dbReference type="ARBA" id="ARBA00023002"/>
    </source>
</evidence>
<dbReference type="PANTHER" id="PTHR42683">
    <property type="entry name" value="ALDEHYDE REDUCTASE"/>
    <property type="match status" value="1"/>
</dbReference>
<proteinExistence type="predicted"/>
<keyword evidence="2" id="KW-0862">Zinc</keyword>
<feature type="domain" description="Alcohol dehydrogenase-like N-terminal" evidence="4">
    <location>
        <begin position="90"/>
        <end position="174"/>
    </location>
</feature>
<dbReference type="AlphaFoldDB" id="A0A6V7QK82"/>
<dbReference type="Pfam" id="PF08240">
    <property type="entry name" value="ADH_N"/>
    <property type="match status" value="1"/>
</dbReference>
<protein>
    <recommendedName>
        <fullName evidence="4">Alcohol dehydrogenase-like N-terminal domain-containing protein</fullName>
    </recommendedName>
</protein>
<evidence type="ECO:0000256" key="1">
    <source>
        <dbReference type="ARBA" id="ARBA00022723"/>
    </source>
</evidence>
<keyword evidence="1" id="KW-0479">Metal-binding</keyword>
<reference evidence="5" key="1">
    <citation type="submission" date="2020-07" db="EMBL/GenBank/DDBJ databases">
        <authorList>
            <person name="Lin J."/>
        </authorList>
    </citation>
    <scope>NUCLEOTIDE SEQUENCE</scope>
</reference>
<dbReference type="InterPro" id="IPR011032">
    <property type="entry name" value="GroES-like_sf"/>
</dbReference>
<dbReference type="InterPro" id="IPR013154">
    <property type="entry name" value="ADH-like_N"/>
</dbReference>
<evidence type="ECO:0000313" key="5">
    <source>
        <dbReference type="EMBL" id="CAD1843549.1"/>
    </source>
</evidence>
<sequence length="192" mass="20994">MNDVVLMFLAADDEKQNFAPEKAYYPVPTRSSSLWTTPSEFEGTRRFREPQNISAMDAECGAGSCLGWAARDPSGFLSPYRFSRRVVGGDDVSLRITHCGVCYADVAWTRNALHNSIYPCHEIVGVVTEIGSNVKGFKVGDHVGVGTYVDSCRDCEYCNDFLEVHCSKGSIGTFNSIDVDGTVTKGDIQATL</sequence>
<keyword evidence="3" id="KW-0560">Oxidoreductase</keyword>
<organism evidence="5">
    <name type="scientific">Ananas comosus var. bracteatus</name>
    <name type="common">red pineapple</name>
    <dbReference type="NCBI Taxonomy" id="296719"/>
    <lineage>
        <taxon>Eukaryota</taxon>
        <taxon>Viridiplantae</taxon>
        <taxon>Streptophyta</taxon>
        <taxon>Embryophyta</taxon>
        <taxon>Tracheophyta</taxon>
        <taxon>Spermatophyta</taxon>
        <taxon>Magnoliopsida</taxon>
        <taxon>Liliopsida</taxon>
        <taxon>Poales</taxon>
        <taxon>Bromeliaceae</taxon>
        <taxon>Bromelioideae</taxon>
        <taxon>Ananas</taxon>
    </lineage>
</organism>
<evidence type="ECO:0000256" key="2">
    <source>
        <dbReference type="ARBA" id="ARBA00022833"/>
    </source>
</evidence>
<dbReference type="GO" id="GO:0046872">
    <property type="term" value="F:metal ion binding"/>
    <property type="evidence" value="ECO:0007669"/>
    <property type="project" value="UniProtKB-KW"/>
</dbReference>
<dbReference type="GO" id="GO:0016616">
    <property type="term" value="F:oxidoreductase activity, acting on the CH-OH group of donors, NAD or NADP as acceptor"/>
    <property type="evidence" value="ECO:0007669"/>
    <property type="project" value="InterPro"/>
</dbReference>
<dbReference type="EMBL" id="LR862137">
    <property type="protein sequence ID" value="CAD1843549.1"/>
    <property type="molecule type" value="Genomic_DNA"/>
</dbReference>
<dbReference type="SUPFAM" id="SSF50129">
    <property type="entry name" value="GroES-like"/>
    <property type="match status" value="1"/>
</dbReference>
<evidence type="ECO:0000259" key="4">
    <source>
        <dbReference type="Pfam" id="PF08240"/>
    </source>
</evidence>
<dbReference type="InterPro" id="IPR047109">
    <property type="entry name" value="CAD-like"/>
</dbReference>